<dbReference type="InterPro" id="IPR058548">
    <property type="entry name" value="MlaB-like_STAS"/>
</dbReference>
<dbReference type="OrthoDB" id="5188325at2"/>
<comment type="caution">
    <text evidence="4">The sequence shown here is derived from an EMBL/GenBank/DDBJ whole genome shotgun (WGS) entry which is preliminary data.</text>
</comment>
<evidence type="ECO:0000256" key="2">
    <source>
        <dbReference type="RuleBase" id="RU003749"/>
    </source>
</evidence>
<evidence type="ECO:0000256" key="1">
    <source>
        <dbReference type="ARBA" id="ARBA00009013"/>
    </source>
</evidence>
<sequence>MPTETLTVERHDRYGRAEITLAGEIDMASAPIVRHALSRCLADGVHAIEVHLAQVGFCDCSGLSALLQAHRQAAAAGVSLRLRDPRPVVARLIALACTDTPLLHLGGVGEDC</sequence>
<dbReference type="InterPro" id="IPR036513">
    <property type="entry name" value="STAS_dom_sf"/>
</dbReference>
<dbReference type="PROSITE" id="PS50801">
    <property type="entry name" value="STAS"/>
    <property type="match status" value="1"/>
</dbReference>
<dbReference type="Gene3D" id="3.30.750.24">
    <property type="entry name" value="STAS domain"/>
    <property type="match status" value="1"/>
</dbReference>
<feature type="domain" description="STAS" evidence="3">
    <location>
        <begin position="19"/>
        <end position="93"/>
    </location>
</feature>
<accession>A0A2X0KAI1</accession>
<dbReference type="PANTHER" id="PTHR33495:SF2">
    <property type="entry name" value="ANTI-SIGMA FACTOR ANTAGONIST TM_1081-RELATED"/>
    <property type="match status" value="1"/>
</dbReference>
<dbReference type="InterPro" id="IPR002645">
    <property type="entry name" value="STAS_dom"/>
</dbReference>
<name>A0A2X0KAI1_9ACTN</name>
<reference evidence="4 5" key="1">
    <citation type="submission" date="2018-06" db="EMBL/GenBank/DDBJ databases">
        <title>Streptacidiphilus pinicola sp. nov., isolated from pine grove soil.</title>
        <authorList>
            <person name="Roh S.G."/>
            <person name="Park S."/>
            <person name="Kim M.-K."/>
            <person name="Yun B.-R."/>
            <person name="Park J."/>
            <person name="Kim M.J."/>
            <person name="Kim Y.S."/>
            <person name="Kim S.B."/>
        </authorList>
    </citation>
    <scope>NUCLEOTIDE SEQUENCE [LARGE SCALE GENOMIC DNA]</scope>
    <source>
        <strain evidence="4 5">MMS16-CNU450</strain>
    </source>
</reference>
<evidence type="ECO:0000259" key="3">
    <source>
        <dbReference type="PROSITE" id="PS50801"/>
    </source>
</evidence>
<protein>
    <recommendedName>
        <fullName evidence="2">Anti-sigma factor antagonist</fullName>
    </recommendedName>
</protein>
<evidence type="ECO:0000313" key="4">
    <source>
        <dbReference type="EMBL" id="RAG86205.1"/>
    </source>
</evidence>
<dbReference type="SUPFAM" id="SSF52091">
    <property type="entry name" value="SpoIIaa-like"/>
    <property type="match status" value="1"/>
</dbReference>
<dbReference type="PANTHER" id="PTHR33495">
    <property type="entry name" value="ANTI-SIGMA FACTOR ANTAGONIST TM_1081-RELATED-RELATED"/>
    <property type="match status" value="1"/>
</dbReference>
<dbReference type="GO" id="GO:0043856">
    <property type="term" value="F:anti-sigma factor antagonist activity"/>
    <property type="evidence" value="ECO:0007669"/>
    <property type="project" value="InterPro"/>
</dbReference>
<dbReference type="Pfam" id="PF13466">
    <property type="entry name" value="STAS_2"/>
    <property type="match status" value="1"/>
</dbReference>
<gene>
    <name evidence="4" type="ORF">DN069_07905</name>
</gene>
<comment type="similarity">
    <text evidence="1 2">Belongs to the anti-sigma-factor antagonist family.</text>
</comment>
<evidence type="ECO:0000313" key="5">
    <source>
        <dbReference type="Proteomes" id="UP000248889"/>
    </source>
</evidence>
<dbReference type="CDD" id="cd07043">
    <property type="entry name" value="STAS_anti-anti-sigma_factors"/>
    <property type="match status" value="1"/>
</dbReference>
<organism evidence="4 5">
    <name type="scientific">Streptacidiphilus pinicola</name>
    <dbReference type="NCBI Taxonomy" id="2219663"/>
    <lineage>
        <taxon>Bacteria</taxon>
        <taxon>Bacillati</taxon>
        <taxon>Actinomycetota</taxon>
        <taxon>Actinomycetes</taxon>
        <taxon>Kitasatosporales</taxon>
        <taxon>Streptomycetaceae</taxon>
        <taxon>Streptacidiphilus</taxon>
    </lineage>
</organism>
<dbReference type="Proteomes" id="UP000248889">
    <property type="component" value="Unassembled WGS sequence"/>
</dbReference>
<keyword evidence="5" id="KW-1185">Reference proteome</keyword>
<dbReference type="NCBIfam" id="TIGR00377">
    <property type="entry name" value="ant_ant_sig"/>
    <property type="match status" value="1"/>
</dbReference>
<dbReference type="EMBL" id="QKYN01000031">
    <property type="protein sequence ID" value="RAG86205.1"/>
    <property type="molecule type" value="Genomic_DNA"/>
</dbReference>
<dbReference type="AlphaFoldDB" id="A0A2X0KAI1"/>
<proteinExistence type="inferred from homology"/>
<dbReference type="InterPro" id="IPR003658">
    <property type="entry name" value="Anti-sigma_ant"/>
</dbReference>